<evidence type="ECO:0000256" key="5">
    <source>
        <dbReference type="SAM" id="Coils"/>
    </source>
</evidence>
<dbReference type="GeneTree" id="ENSGT01030000234588"/>
<reference evidence="6" key="1">
    <citation type="submission" date="2023-05" db="EMBL/GenBank/DDBJ databases">
        <title>High-quality long-read genome of Scophthalmus maximus.</title>
        <authorList>
            <person name="Lien S."/>
            <person name="Martinez P."/>
        </authorList>
    </citation>
    <scope>NUCLEOTIDE SEQUENCE [LARGE SCALE GENOMIC DNA]</scope>
</reference>
<evidence type="ECO:0000313" key="6">
    <source>
        <dbReference type="Ensembl" id="ENSSMAP00000010062.2"/>
    </source>
</evidence>
<comment type="function">
    <text evidence="1">Troponin I is the inhibitory subunit of troponin, the thin filament regulatory complex which confers calcium-sensitivity to striated muscle actomyosin ATPase activity.</text>
</comment>
<evidence type="ECO:0000313" key="7">
    <source>
        <dbReference type="Proteomes" id="UP000694558"/>
    </source>
</evidence>
<keyword evidence="5" id="KW-0175">Coiled coil</keyword>
<dbReference type="InterPro" id="IPR038077">
    <property type="entry name" value="Troponin_sf"/>
</dbReference>
<evidence type="ECO:0000256" key="1">
    <source>
        <dbReference type="ARBA" id="ARBA00001988"/>
    </source>
</evidence>
<keyword evidence="4" id="KW-0009">Actin-binding</keyword>
<dbReference type="Pfam" id="PF00992">
    <property type="entry name" value="Troponin"/>
    <property type="match status" value="1"/>
</dbReference>
<dbReference type="Proteomes" id="UP000694558">
    <property type="component" value="Chromosome 10"/>
</dbReference>
<dbReference type="PANTHER" id="PTHR13738">
    <property type="entry name" value="TROPONIN I"/>
    <property type="match status" value="1"/>
</dbReference>
<dbReference type="AlphaFoldDB" id="A0A8D2ZZF3"/>
<dbReference type="GO" id="GO:0003009">
    <property type="term" value="P:skeletal muscle contraction"/>
    <property type="evidence" value="ECO:0007669"/>
    <property type="project" value="TreeGrafter"/>
</dbReference>
<dbReference type="Gene3D" id="6.10.250.180">
    <property type="match status" value="1"/>
</dbReference>
<dbReference type="InterPro" id="IPR050875">
    <property type="entry name" value="Troponin_I"/>
</dbReference>
<feature type="coiled-coil region" evidence="5">
    <location>
        <begin position="62"/>
        <end position="103"/>
    </location>
</feature>
<dbReference type="GO" id="GO:0005861">
    <property type="term" value="C:troponin complex"/>
    <property type="evidence" value="ECO:0007669"/>
    <property type="project" value="InterPro"/>
</dbReference>
<dbReference type="PANTHER" id="PTHR13738:SF31">
    <property type="entry name" value="TROPONIN I TYPE 2B (SKELETAL, FAST), TANDEM DUPLICATE 2-RELATED"/>
    <property type="match status" value="1"/>
</dbReference>
<organism evidence="6 7">
    <name type="scientific">Scophthalmus maximus</name>
    <name type="common">Turbot</name>
    <name type="synonym">Psetta maxima</name>
    <dbReference type="NCBI Taxonomy" id="52904"/>
    <lineage>
        <taxon>Eukaryota</taxon>
        <taxon>Metazoa</taxon>
        <taxon>Chordata</taxon>
        <taxon>Craniata</taxon>
        <taxon>Vertebrata</taxon>
        <taxon>Euteleostomi</taxon>
        <taxon>Actinopterygii</taxon>
        <taxon>Neopterygii</taxon>
        <taxon>Teleostei</taxon>
        <taxon>Neoteleostei</taxon>
        <taxon>Acanthomorphata</taxon>
        <taxon>Carangaria</taxon>
        <taxon>Pleuronectiformes</taxon>
        <taxon>Pleuronectoidei</taxon>
        <taxon>Scophthalmidae</taxon>
        <taxon>Scophthalmus</taxon>
    </lineage>
</organism>
<dbReference type="GO" id="GO:0003779">
    <property type="term" value="F:actin binding"/>
    <property type="evidence" value="ECO:0007669"/>
    <property type="project" value="UniProtKB-KW"/>
</dbReference>
<dbReference type="InterPro" id="IPR001978">
    <property type="entry name" value="Troponin"/>
</dbReference>
<dbReference type="Ensembl" id="ENSSMAT00000010192.2">
    <property type="protein sequence ID" value="ENSSMAP00000010062.2"/>
    <property type="gene ID" value="ENSSMAG00000006177.2"/>
</dbReference>
<evidence type="ECO:0000256" key="2">
    <source>
        <dbReference type="ARBA" id="ARBA00009930"/>
    </source>
</evidence>
<accession>A0A8D2ZZF3</accession>
<name>A0A8D2ZZF3_SCOMX</name>
<sequence>LSNRKKMTSSRRHHLKSLILQIALNWIEEEKKEKVATKEAYMRDNCPAPEMSGDQAALMEVCKKLQALIDKVDEERYDAEAKVQKADKEIEDLKIKVVDLRGVKKPALKKVRMSADSMLQALLGSKHKVTMDLRSNLKQVKKEVKEETTDTVGDWRKNIEDKADRKKMFETS</sequence>
<proteinExistence type="inferred from homology"/>
<protein>
    <submittedName>
        <fullName evidence="6">Troponin I2, fast skeletal type</fullName>
    </submittedName>
</protein>
<comment type="similarity">
    <text evidence="2">Belongs to the troponin I family.</text>
</comment>
<keyword evidence="3" id="KW-0514">Muscle protein</keyword>
<gene>
    <name evidence="6" type="primary">TNNI2</name>
</gene>
<dbReference type="Gene3D" id="1.20.5.350">
    <property type="match status" value="1"/>
</dbReference>
<evidence type="ECO:0000256" key="3">
    <source>
        <dbReference type="ARBA" id="ARBA00023179"/>
    </source>
</evidence>
<dbReference type="SUPFAM" id="SSF90250">
    <property type="entry name" value="Troponin coil-coiled subunits"/>
    <property type="match status" value="1"/>
</dbReference>
<reference evidence="6" key="2">
    <citation type="submission" date="2025-08" db="UniProtKB">
        <authorList>
            <consortium name="Ensembl"/>
        </authorList>
    </citation>
    <scope>IDENTIFICATION</scope>
</reference>
<dbReference type="FunFam" id="1.20.5.350:FF:000007">
    <property type="entry name" value="Troponin I2, fast skeletal type"/>
    <property type="match status" value="1"/>
</dbReference>
<dbReference type="GO" id="GO:0060048">
    <property type="term" value="P:cardiac muscle contraction"/>
    <property type="evidence" value="ECO:0007669"/>
    <property type="project" value="TreeGrafter"/>
</dbReference>
<evidence type="ECO:0000256" key="4">
    <source>
        <dbReference type="ARBA" id="ARBA00023203"/>
    </source>
</evidence>